<evidence type="ECO:0000313" key="2">
    <source>
        <dbReference type="EMBL" id="BDT60344.1"/>
    </source>
</evidence>
<gene>
    <name evidence="2" type="ORF">MasN3_38380</name>
</gene>
<sequence length="264" mass="27416">MIFLLKLLLVPVLIALVTLAGRRWGPGVAGWLSAFPIVSGPILLVISLEQGAQFAASAAANTLLAVLAILVFSIAYARCARLGMARAMCAALLAYGMAVLALQAQPVLPPPWAGFAIVVAALLVSPRLFGPAPAPAATAKPAGDLPWRMLAGALLTLCVTYAAAGLGPRFAGLFAMFPVMSTVLVGFSHRANGPGFAVALLRGMVQGYYAFAVFCLVLSLLLRAQPIGMAFLLATGAALMVQLAVKWGMRRFYAQQHAGGEKAA</sequence>
<name>A0ABM8CAM8_9BURK</name>
<feature type="transmembrane region" description="Helical" evidence="1">
    <location>
        <begin position="84"/>
        <end position="104"/>
    </location>
</feature>
<keyword evidence="3" id="KW-1185">Reference proteome</keyword>
<organism evidence="2 3">
    <name type="scientific">Massilia varians</name>
    <dbReference type="NCBI Taxonomy" id="457921"/>
    <lineage>
        <taxon>Bacteria</taxon>
        <taxon>Pseudomonadati</taxon>
        <taxon>Pseudomonadota</taxon>
        <taxon>Betaproteobacteria</taxon>
        <taxon>Burkholderiales</taxon>
        <taxon>Oxalobacteraceae</taxon>
        <taxon>Telluria group</taxon>
        <taxon>Massilia</taxon>
    </lineage>
</organism>
<dbReference type="Proteomes" id="UP001163336">
    <property type="component" value="Chromosome"/>
</dbReference>
<dbReference type="EMBL" id="AP026966">
    <property type="protein sequence ID" value="BDT60344.1"/>
    <property type="molecule type" value="Genomic_DNA"/>
</dbReference>
<feature type="transmembrane region" description="Helical" evidence="1">
    <location>
        <begin position="227"/>
        <end position="245"/>
    </location>
</feature>
<evidence type="ECO:0000256" key="1">
    <source>
        <dbReference type="SAM" id="Phobius"/>
    </source>
</evidence>
<keyword evidence="1" id="KW-0472">Membrane</keyword>
<protein>
    <submittedName>
        <fullName evidence="2">Uncharacterized protein</fullName>
    </submittedName>
</protein>
<accession>A0ABM8CAM8</accession>
<feature type="transmembrane region" description="Helical" evidence="1">
    <location>
        <begin position="199"/>
        <end position="221"/>
    </location>
</feature>
<dbReference type="RefSeq" id="WP_281909421.1">
    <property type="nucleotide sequence ID" value="NZ_AP026966.1"/>
</dbReference>
<feature type="transmembrane region" description="Helical" evidence="1">
    <location>
        <begin position="145"/>
        <end position="164"/>
    </location>
</feature>
<feature type="transmembrane region" description="Helical" evidence="1">
    <location>
        <begin position="53"/>
        <end position="77"/>
    </location>
</feature>
<keyword evidence="1" id="KW-0812">Transmembrane</keyword>
<evidence type="ECO:0000313" key="3">
    <source>
        <dbReference type="Proteomes" id="UP001163336"/>
    </source>
</evidence>
<reference evidence="2" key="1">
    <citation type="submission" date="2022-11" db="EMBL/GenBank/DDBJ databases">
        <title>Isolation and characterization of PLA-degrading bacterium Massilia sp. from Antarctic soil.</title>
        <authorList>
            <person name="Sato K."/>
            <person name="Gomez-Fuentes C."/>
            <person name="Ahmad S.A."/>
            <person name="Zulkharnain A."/>
        </authorList>
    </citation>
    <scope>NUCLEOTIDE SEQUENCE</scope>
    <source>
        <strain evidence="2">N-3</strain>
    </source>
</reference>
<proteinExistence type="predicted"/>
<feature type="transmembrane region" description="Helical" evidence="1">
    <location>
        <begin position="110"/>
        <end position="129"/>
    </location>
</feature>
<feature type="transmembrane region" description="Helical" evidence="1">
    <location>
        <begin position="170"/>
        <end position="187"/>
    </location>
</feature>
<keyword evidence="1" id="KW-1133">Transmembrane helix</keyword>